<dbReference type="EMBL" id="JACCBN010000001">
    <property type="protein sequence ID" value="NYD35592.1"/>
    <property type="molecule type" value="Genomic_DNA"/>
</dbReference>
<feature type="transmembrane region" description="Helical" evidence="5">
    <location>
        <begin position="59"/>
        <end position="80"/>
    </location>
</feature>
<dbReference type="GO" id="GO:0005384">
    <property type="term" value="F:manganese ion transmembrane transporter activity"/>
    <property type="evidence" value="ECO:0007669"/>
    <property type="project" value="InterPro"/>
</dbReference>
<gene>
    <name evidence="6" type="ORF">BJ983_001694</name>
</gene>
<dbReference type="PANTHER" id="PTHR31851">
    <property type="entry name" value="FE(2+)/MN(2+) TRANSPORTER PCL1"/>
    <property type="match status" value="1"/>
</dbReference>
<dbReference type="Pfam" id="PF01988">
    <property type="entry name" value="VIT1"/>
    <property type="match status" value="1"/>
</dbReference>
<dbReference type="GO" id="GO:0030026">
    <property type="term" value="P:intracellular manganese ion homeostasis"/>
    <property type="evidence" value="ECO:0007669"/>
    <property type="project" value="InterPro"/>
</dbReference>
<evidence type="ECO:0000256" key="2">
    <source>
        <dbReference type="ARBA" id="ARBA00022692"/>
    </source>
</evidence>
<evidence type="ECO:0000313" key="6">
    <source>
        <dbReference type="EMBL" id="NYD35592.1"/>
    </source>
</evidence>
<evidence type="ECO:0000256" key="5">
    <source>
        <dbReference type="SAM" id="Phobius"/>
    </source>
</evidence>
<feature type="transmembrane region" description="Helical" evidence="5">
    <location>
        <begin position="30"/>
        <end position="53"/>
    </location>
</feature>
<accession>A0A7Y9DU74</accession>
<evidence type="ECO:0000256" key="3">
    <source>
        <dbReference type="ARBA" id="ARBA00022989"/>
    </source>
</evidence>
<comment type="subcellular location">
    <subcellularLocation>
        <location evidence="1">Endomembrane system</location>
        <topology evidence="1">Multi-pass membrane protein</topology>
    </subcellularLocation>
</comment>
<comment type="caution">
    <text evidence="6">The sequence shown here is derived from an EMBL/GenBank/DDBJ whole genome shotgun (WGS) entry which is preliminary data.</text>
</comment>
<dbReference type="RefSeq" id="WP_179793406.1">
    <property type="nucleotide sequence ID" value="NZ_BAABHP010000017.1"/>
</dbReference>
<dbReference type="InterPro" id="IPR008217">
    <property type="entry name" value="Ccc1_fam"/>
</dbReference>
<evidence type="ECO:0000256" key="1">
    <source>
        <dbReference type="ARBA" id="ARBA00004127"/>
    </source>
</evidence>
<keyword evidence="4 5" id="KW-0472">Membrane</keyword>
<organism evidence="6 7">
    <name type="scientific">Actinomycetospora corticicola</name>
    <dbReference type="NCBI Taxonomy" id="663602"/>
    <lineage>
        <taxon>Bacteria</taxon>
        <taxon>Bacillati</taxon>
        <taxon>Actinomycetota</taxon>
        <taxon>Actinomycetes</taxon>
        <taxon>Pseudonocardiales</taxon>
        <taxon>Pseudonocardiaceae</taxon>
        <taxon>Actinomycetospora</taxon>
    </lineage>
</organism>
<evidence type="ECO:0000313" key="7">
    <source>
        <dbReference type="Proteomes" id="UP000535890"/>
    </source>
</evidence>
<protein>
    <submittedName>
        <fullName evidence="6">VIT1/CCC1 family predicted Fe2+/Mn2+ transporter</fullName>
    </submittedName>
</protein>
<sequence length="243" mass="24705">MSEESAEVLPTHTDEPHVEQNENRLNRLRAGVLGANDGIVSVAGIVVGVAGATIETGPILTAGVAGLVAGAVSMALGEYVSVSSQRDAEKSLLAKERRELAEDPDDELEELAAIYQAKGLAPETAMQVARELTEHDAFAAHVEAELKIDPDDLTSPTQAAVTSAIAFTLGGLLPLLAILLPPASWRVPVCVLAVLIALGLAGWAGARLGGAAPVKAVLRVVVGGGLGLAVTYGIGMALGTAVG</sequence>
<keyword evidence="7" id="KW-1185">Reference proteome</keyword>
<keyword evidence="3 5" id="KW-1133">Transmembrane helix</keyword>
<keyword evidence="2 5" id="KW-0812">Transmembrane</keyword>
<dbReference type="CDD" id="cd02432">
    <property type="entry name" value="Nodulin-21_like_1"/>
    <property type="match status" value="1"/>
</dbReference>
<name>A0A7Y9DU74_9PSEU</name>
<evidence type="ECO:0000256" key="4">
    <source>
        <dbReference type="ARBA" id="ARBA00023136"/>
    </source>
</evidence>
<dbReference type="GO" id="GO:0012505">
    <property type="term" value="C:endomembrane system"/>
    <property type="evidence" value="ECO:0007669"/>
    <property type="project" value="UniProtKB-SubCell"/>
</dbReference>
<feature type="transmembrane region" description="Helical" evidence="5">
    <location>
        <begin position="216"/>
        <end position="238"/>
    </location>
</feature>
<reference evidence="6 7" key="1">
    <citation type="submission" date="2020-07" db="EMBL/GenBank/DDBJ databases">
        <title>Sequencing the genomes of 1000 actinobacteria strains.</title>
        <authorList>
            <person name="Klenk H.-P."/>
        </authorList>
    </citation>
    <scope>NUCLEOTIDE SEQUENCE [LARGE SCALE GENOMIC DNA]</scope>
    <source>
        <strain evidence="6 7">DSM 45772</strain>
    </source>
</reference>
<dbReference type="AlphaFoldDB" id="A0A7Y9DU74"/>
<feature type="transmembrane region" description="Helical" evidence="5">
    <location>
        <begin position="159"/>
        <end position="179"/>
    </location>
</feature>
<dbReference type="Proteomes" id="UP000535890">
    <property type="component" value="Unassembled WGS sequence"/>
</dbReference>
<proteinExistence type="predicted"/>
<feature type="transmembrane region" description="Helical" evidence="5">
    <location>
        <begin position="185"/>
        <end position="204"/>
    </location>
</feature>